<feature type="domain" description="PEHE" evidence="3">
    <location>
        <begin position="255"/>
        <end position="378"/>
    </location>
</feature>
<comment type="caution">
    <text evidence="4">The sequence shown here is derived from an EMBL/GenBank/DDBJ whole genome shotgun (WGS) entry which is preliminary data.</text>
</comment>
<evidence type="ECO:0000313" key="5">
    <source>
        <dbReference type="Proteomes" id="UP001160148"/>
    </source>
</evidence>
<dbReference type="PANTHER" id="PTHR21656:SF2">
    <property type="entry name" value="MALE-SPECIFIC LETHAL 1 HOMOLOG"/>
    <property type="match status" value="1"/>
</dbReference>
<evidence type="ECO:0000256" key="2">
    <source>
        <dbReference type="SAM" id="MobiDB-lite"/>
    </source>
</evidence>
<keyword evidence="1" id="KW-0175">Coiled coil</keyword>
<feature type="compositionally biased region" description="Polar residues" evidence="2">
    <location>
        <begin position="189"/>
        <end position="205"/>
    </location>
</feature>
<protein>
    <recommendedName>
        <fullName evidence="3">PEHE domain-containing protein</fullName>
    </recommendedName>
</protein>
<dbReference type="Pfam" id="PF15275">
    <property type="entry name" value="PEHE"/>
    <property type="match status" value="1"/>
</dbReference>
<proteinExistence type="predicted"/>
<evidence type="ECO:0000256" key="1">
    <source>
        <dbReference type="SAM" id="Coils"/>
    </source>
</evidence>
<feature type="region of interest" description="Disordered" evidence="2">
    <location>
        <begin position="169"/>
        <end position="214"/>
    </location>
</feature>
<dbReference type="SMART" id="SM01300">
    <property type="entry name" value="PEHE"/>
    <property type="match status" value="1"/>
</dbReference>
<dbReference type="InterPro" id="IPR029332">
    <property type="entry name" value="PEHE_dom"/>
</dbReference>
<feature type="compositionally biased region" description="Low complexity" evidence="2">
    <location>
        <begin position="169"/>
        <end position="178"/>
    </location>
</feature>
<reference evidence="4 5" key="1">
    <citation type="submission" date="2023-01" db="EMBL/GenBank/DDBJ databases">
        <authorList>
            <person name="Whitehead M."/>
        </authorList>
    </citation>
    <scope>NUCLEOTIDE SEQUENCE [LARGE SCALE GENOMIC DNA]</scope>
</reference>
<evidence type="ECO:0000259" key="3">
    <source>
        <dbReference type="PROSITE" id="PS52052"/>
    </source>
</evidence>
<name>A0AAV0X575_9HEMI</name>
<dbReference type="GO" id="GO:0003682">
    <property type="term" value="F:chromatin binding"/>
    <property type="evidence" value="ECO:0007669"/>
    <property type="project" value="TreeGrafter"/>
</dbReference>
<accession>A0AAV0X575</accession>
<dbReference type="PROSITE" id="PS52052">
    <property type="entry name" value="PEHE"/>
    <property type="match status" value="1"/>
</dbReference>
<dbReference type="PANTHER" id="PTHR21656">
    <property type="entry name" value="MALE-SPECIFIC LETHAL-1 PROTEIN"/>
    <property type="match status" value="1"/>
</dbReference>
<gene>
    <name evidence="4" type="ORF">MEUPH1_LOCUS18422</name>
</gene>
<dbReference type="Proteomes" id="UP001160148">
    <property type="component" value="Unassembled WGS sequence"/>
</dbReference>
<sequence>MISSAGRCNSGGGGRVSAMSKEIRFVNVGNGAVVVGGFVNHCEKGLDNPNALVLVESKAVVPVSDQTVATINHRVYPPSSNELGKLKDLTLDNIMLLEEYSKSVALQNEKIIQLTNEVKLLKQRLRLASHGLPDAGDVAVRGENLDALPFTPVSSTCSSGMGDLSSAEIQDQQEQQEIQPKKRRLRQSAIKQPNPNPLESNQTKQPRTRMTRAKSAKIGKMQELSLVMADDAYYTCLGNYDPVKDEPVSKNTNSNLEIPSWRVKTYSSWYSMEGTENMSDDIFESRHYRLEQCEQKRKRWDMQRIRELKRIEYLKEGRNKHHSQKSNDNNKEELTTLLPSPLNIKAIEITDKLPVSAFGCNLHIKKKPEMYKFYHSQWYNDGSQAPNECNIDGLRSSGCSQFYDTM</sequence>
<dbReference type="AlphaFoldDB" id="A0AAV0X575"/>
<organism evidence="4 5">
    <name type="scientific">Macrosiphum euphorbiae</name>
    <name type="common">potato aphid</name>
    <dbReference type="NCBI Taxonomy" id="13131"/>
    <lineage>
        <taxon>Eukaryota</taxon>
        <taxon>Metazoa</taxon>
        <taxon>Ecdysozoa</taxon>
        <taxon>Arthropoda</taxon>
        <taxon>Hexapoda</taxon>
        <taxon>Insecta</taxon>
        <taxon>Pterygota</taxon>
        <taxon>Neoptera</taxon>
        <taxon>Paraneoptera</taxon>
        <taxon>Hemiptera</taxon>
        <taxon>Sternorrhyncha</taxon>
        <taxon>Aphidomorpha</taxon>
        <taxon>Aphidoidea</taxon>
        <taxon>Aphididae</taxon>
        <taxon>Macrosiphini</taxon>
        <taxon>Macrosiphum</taxon>
    </lineage>
</organism>
<dbReference type="EMBL" id="CARXXK010000003">
    <property type="protein sequence ID" value="CAI6363480.1"/>
    <property type="molecule type" value="Genomic_DNA"/>
</dbReference>
<dbReference type="GO" id="GO:0072487">
    <property type="term" value="C:MSL complex"/>
    <property type="evidence" value="ECO:0007669"/>
    <property type="project" value="InterPro"/>
</dbReference>
<dbReference type="InterPro" id="IPR026711">
    <property type="entry name" value="Msl-1"/>
</dbReference>
<feature type="coiled-coil region" evidence="1">
    <location>
        <begin position="97"/>
        <end position="124"/>
    </location>
</feature>
<keyword evidence="5" id="KW-1185">Reference proteome</keyword>
<evidence type="ECO:0000313" key="4">
    <source>
        <dbReference type="EMBL" id="CAI6363480.1"/>
    </source>
</evidence>
<dbReference type="Gene3D" id="6.10.250.2000">
    <property type="match status" value="1"/>
</dbReference>